<keyword evidence="1 3" id="KW-0547">Nucleotide-binding</keyword>
<comment type="pathway">
    <text evidence="3">Cofactor biosynthesis; coenzyme A biosynthesis; CoA from (R)-pantothenate: step 5/5.</text>
</comment>
<evidence type="ECO:0000313" key="6">
    <source>
        <dbReference type="Proteomes" id="UP000298488"/>
    </source>
</evidence>
<dbReference type="CDD" id="cd02022">
    <property type="entry name" value="DPCK"/>
    <property type="match status" value="1"/>
</dbReference>
<evidence type="ECO:0000256" key="2">
    <source>
        <dbReference type="ARBA" id="ARBA00022840"/>
    </source>
</evidence>
<dbReference type="EC" id="2.7.1.24" evidence="3 4"/>
<dbReference type="Pfam" id="PF01121">
    <property type="entry name" value="CoaE"/>
    <property type="match status" value="1"/>
</dbReference>
<dbReference type="PANTHER" id="PTHR10695:SF46">
    <property type="entry name" value="BIFUNCTIONAL COENZYME A SYNTHASE-RELATED"/>
    <property type="match status" value="1"/>
</dbReference>
<dbReference type="Proteomes" id="UP000298488">
    <property type="component" value="Unassembled WGS sequence"/>
</dbReference>
<evidence type="ECO:0000313" key="5">
    <source>
        <dbReference type="EMBL" id="TFB78822.1"/>
    </source>
</evidence>
<comment type="catalytic activity">
    <reaction evidence="3">
        <text>3'-dephospho-CoA + ATP = ADP + CoA + H(+)</text>
        <dbReference type="Rhea" id="RHEA:18245"/>
        <dbReference type="ChEBI" id="CHEBI:15378"/>
        <dbReference type="ChEBI" id="CHEBI:30616"/>
        <dbReference type="ChEBI" id="CHEBI:57287"/>
        <dbReference type="ChEBI" id="CHEBI:57328"/>
        <dbReference type="ChEBI" id="CHEBI:456216"/>
        <dbReference type="EC" id="2.7.1.24"/>
    </reaction>
</comment>
<dbReference type="InterPro" id="IPR027417">
    <property type="entry name" value="P-loop_NTPase"/>
</dbReference>
<evidence type="ECO:0000256" key="4">
    <source>
        <dbReference type="NCBIfam" id="TIGR00152"/>
    </source>
</evidence>
<dbReference type="SUPFAM" id="SSF52540">
    <property type="entry name" value="P-loop containing nucleoside triphosphate hydrolases"/>
    <property type="match status" value="1"/>
</dbReference>
<keyword evidence="6" id="KW-1185">Reference proteome</keyword>
<dbReference type="InterPro" id="IPR001977">
    <property type="entry name" value="Depp_CoAkinase"/>
</dbReference>
<proteinExistence type="inferred from homology"/>
<dbReference type="GO" id="GO:0015937">
    <property type="term" value="P:coenzyme A biosynthetic process"/>
    <property type="evidence" value="ECO:0007669"/>
    <property type="project" value="UniProtKB-UniRule"/>
</dbReference>
<dbReference type="RefSeq" id="WP_104094700.1">
    <property type="nucleotide sequence ID" value="NZ_JACHBP010000001.1"/>
</dbReference>
<dbReference type="GO" id="GO:0004140">
    <property type="term" value="F:dephospho-CoA kinase activity"/>
    <property type="evidence" value="ECO:0007669"/>
    <property type="project" value="UniProtKB-UniRule"/>
</dbReference>
<dbReference type="GO" id="GO:0005524">
    <property type="term" value="F:ATP binding"/>
    <property type="evidence" value="ECO:0007669"/>
    <property type="project" value="UniProtKB-UniRule"/>
</dbReference>
<dbReference type="EMBL" id="SOFI01000003">
    <property type="protein sequence ID" value="TFB78822.1"/>
    <property type="molecule type" value="Genomic_DNA"/>
</dbReference>
<evidence type="ECO:0000256" key="1">
    <source>
        <dbReference type="ARBA" id="ARBA00022741"/>
    </source>
</evidence>
<comment type="similarity">
    <text evidence="3">Belongs to the CoaE family.</text>
</comment>
<accession>A0A4R8VA00</accession>
<keyword evidence="3 5" id="KW-0808">Transferase</keyword>
<organism evidence="5 6">
    <name type="scientific">Terrimesophilobacter mesophilus</name>
    <dbReference type="NCBI Taxonomy" id="433647"/>
    <lineage>
        <taxon>Bacteria</taxon>
        <taxon>Bacillati</taxon>
        <taxon>Actinomycetota</taxon>
        <taxon>Actinomycetes</taxon>
        <taxon>Micrococcales</taxon>
        <taxon>Microbacteriaceae</taxon>
        <taxon>Terrimesophilobacter</taxon>
    </lineage>
</organism>
<evidence type="ECO:0000256" key="3">
    <source>
        <dbReference type="HAMAP-Rule" id="MF_00376"/>
    </source>
</evidence>
<feature type="binding site" evidence="3">
    <location>
        <begin position="11"/>
        <end position="16"/>
    </location>
    <ligand>
        <name>ATP</name>
        <dbReference type="ChEBI" id="CHEBI:30616"/>
    </ligand>
</feature>
<dbReference type="Gene3D" id="3.40.50.300">
    <property type="entry name" value="P-loop containing nucleotide triphosphate hydrolases"/>
    <property type="match status" value="1"/>
</dbReference>
<keyword evidence="2 3" id="KW-0067">ATP-binding</keyword>
<comment type="function">
    <text evidence="3">Catalyzes the phosphorylation of the 3'-hydroxyl group of dephosphocoenzyme A to form coenzyme A.</text>
</comment>
<comment type="subcellular location">
    <subcellularLocation>
        <location evidence="3">Cytoplasm</location>
    </subcellularLocation>
</comment>
<reference evidence="5 6" key="1">
    <citation type="submission" date="2019-03" db="EMBL/GenBank/DDBJ databases">
        <title>Genomics of glacier-inhabiting Cryobacterium strains.</title>
        <authorList>
            <person name="Liu Q."/>
            <person name="Xin Y.-H."/>
        </authorList>
    </citation>
    <scope>NUCLEOTIDE SEQUENCE [LARGE SCALE GENOMIC DNA]</scope>
    <source>
        <strain evidence="5 6">CGMCC 1.10440</strain>
    </source>
</reference>
<gene>
    <name evidence="3" type="primary">coaE</name>
    <name evidence="5" type="ORF">E3N84_01255</name>
</gene>
<dbReference type="AlphaFoldDB" id="A0A4R8VA00"/>
<dbReference type="NCBIfam" id="NF002879">
    <property type="entry name" value="PRK03333.1"/>
    <property type="match status" value="1"/>
</dbReference>
<comment type="caution">
    <text evidence="5">The sequence shown here is derived from an EMBL/GenBank/DDBJ whole genome shotgun (WGS) entry which is preliminary data.</text>
</comment>
<keyword evidence="3" id="KW-0173">Coenzyme A biosynthesis</keyword>
<name>A0A4R8VA00_9MICO</name>
<dbReference type="GO" id="GO:0005737">
    <property type="term" value="C:cytoplasm"/>
    <property type="evidence" value="ECO:0007669"/>
    <property type="project" value="UniProtKB-SubCell"/>
</dbReference>
<dbReference type="NCBIfam" id="TIGR00152">
    <property type="entry name" value="dephospho-CoA kinase"/>
    <property type="match status" value="1"/>
</dbReference>
<protein>
    <recommendedName>
        <fullName evidence="3 4">Dephospho-CoA kinase</fullName>
        <ecNumber evidence="3 4">2.7.1.24</ecNumber>
    </recommendedName>
    <alternativeName>
        <fullName evidence="3">Dephosphocoenzyme A kinase</fullName>
    </alternativeName>
</protein>
<sequence>MYLIGLTGGIASGKSVVAERLAEHGAFHIDADELAREVVEPGTPALADIEREFGRDVVGPDGRLDRAGLASVIFRDPERRAVLNAITHPAVKARARQLMDEAAAADPHVVVVYDVPLLIEAKVDVEHEFDLIVVVNASTQTRMDRLVQLRGLSREEAAHRLNSQVSDTARLAIADVIIDSNGTLDETLEQADALWNSVVGSA</sequence>
<keyword evidence="3 5" id="KW-0418">Kinase</keyword>
<dbReference type="PANTHER" id="PTHR10695">
    <property type="entry name" value="DEPHOSPHO-COA KINASE-RELATED"/>
    <property type="match status" value="1"/>
</dbReference>
<dbReference type="OrthoDB" id="9812943at2"/>
<dbReference type="HAMAP" id="MF_00376">
    <property type="entry name" value="Dephospho_CoA_kinase"/>
    <property type="match status" value="1"/>
</dbReference>
<dbReference type="UniPathway" id="UPA00241">
    <property type="reaction ID" value="UER00356"/>
</dbReference>
<keyword evidence="3" id="KW-0963">Cytoplasm</keyword>
<dbReference type="PROSITE" id="PS51219">
    <property type="entry name" value="DPCK"/>
    <property type="match status" value="1"/>
</dbReference>